<dbReference type="GO" id="GO:0003824">
    <property type="term" value="F:catalytic activity"/>
    <property type="evidence" value="ECO:0007669"/>
    <property type="project" value="InterPro"/>
</dbReference>
<accession>A0A8J3B051</accession>
<evidence type="ECO:0000256" key="1">
    <source>
        <dbReference type="ARBA" id="ARBA00005254"/>
    </source>
</evidence>
<dbReference type="InterPro" id="IPR018376">
    <property type="entry name" value="Enoyl-CoA_hyd/isom_CS"/>
</dbReference>
<dbReference type="Gene3D" id="3.90.226.10">
    <property type="entry name" value="2-enoyl-CoA Hydratase, Chain A, domain 1"/>
    <property type="match status" value="1"/>
</dbReference>
<dbReference type="PROSITE" id="PS00166">
    <property type="entry name" value="ENOYL_COA_HYDRATASE"/>
    <property type="match status" value="1"/>
</dbReference>
<gene>
    <name evidence="3" type="ORF">GCM10011430_13810</name>
</gene>
<organism evidence="3 4">
    <name type="scientific">Oxalicibacterium solurbis</name>
    <dbReference type="NCBI Taxonomy" id="69280"/>
    <lineage>
        <taxon>Bacteria</taxon>
        <taxon>Pseudomonadati</taxon>
        <taxon>Pseudomonadota</taxon>
        <taxon>Betaproteobacteria</taxon>
        <taxon>Burkholderiales</taxon>
        <taxon>Oxalobacteraceae</taxon>
        <taxon>Oxalicibacterium</taxon>
    </lineage>
</organism>
<comment type="caution">
    <text evidence="3">The sequence shown here is derived from an EMBL/GenBank/DDBJ whole genome shotgun (WGS) entry which is preliminary data.</text>
</comment>
<proteinExistence type="inferred from homology"/>
<dbReference type="InterPro" id="IPR029045">
    <property type="entry name" value="ClpP/crotonase-like_dom_sf"/>
</dbReference>
<evidence type="ECO:0000313" key="3">
    <source>
        <dbReference type="EMBL" id="GGI54207.1"/>
    </source>
</evidence>
<keyword evidence="4" id="KW-1185">Reference proteome</keyword>
<comment type="similarity">
    <text evidence="1 2">Belongs to the enoyl-CoA hydratase/isomerase family.</text>
</comment>
<dbReference type="GO" id="GO:0006635">
    <property type="term" value="P:fatty acid beta-oxidation"/>
    <property type="evidence" value="ECO:0007669"/>
    <property type="project" value="TreeGrafter"/>
</dbReference>
<dbReference type="AlphaFoldDB" id="A0A8J3B051"/>
<protein>
    <submittedName>
        <fullName evidence="3">Enoyl-CoA hydratase</fullName>
    </submittedName>
</protein>
<dbReference type="SUPFAM" id="SSF52096">
    <property type="entry name" value="ClpP/crotonase"/>
    <property type="match status" value="1"/>
</dbReference>
<dbReference type="EMBL" id="BMDP01000002">
    <property type="protein sequence ID" value="GGI54207.1"/>
    <property type="molecule type" value="Genomic_DNA"/>
</dbReference>
<dbReference type="PANTHER" id="PTHR11941:SF54">
    <property type="entry name" value="ENOYL-COA HYDRATASE, MITOCHONDRIAL"/>
    <property type="match status" value="1"/>
</dbReference>
<dbReference type="Proteomes" id="UP000627205">
    <property type="component" value="Unassembled WGS sequence"/>
</dbReference>
<dbReference type="PANTHER" id="PTHR11941">
    <property type="entry name" value="ENOYL-COA HYDRATASE-RELATED"/>
    <property type="match status" value="1"/>
</dbReference>
<evidence type="ECO:0000256" key="2">
    <source>
        <dbReference type="RuleBase" id="RU003707"/>
    </source>
</evidence>
<dbReference type="CDD" id="cd06558">
    <property type="entry name" value="crotonase-like"/>
    <property type="match status" value="1"/>
</dbReference>
<dbReference type="Pfam" id="PF00378">
    <property type="entry name" value="ECH_1"/>
    <property type="match status" value="1"/>
</dbReference>
<dbReference type="InterPro" id="IPR001753">
    <property type="entry name" value="Enoyl-CoA_hydra/iso"/>
</dbReference>
<dbReference type="RefSeq" id="WP_188420287.1">
    <property type="nucleotide sequence ID" value="NZ_BMDP01000002.1"/>
</dbReference>
<reference evidence="3" key="2">
    <citation type="submission" date="2020-09" db="EMBL/GenBank/DDBJ databases">
        <authorList>
            <person name="Sun Q."/>
            <person name="Sedlacek I."/>
        </authorList>
    </citation>
    <scope>NUCLEOTIDE SEQUENCE</scope>
    <source>
        <strain evidence="3">CCM 7664</strain>
    </source>
</reference>
<reference evidence="3" key="1">
    <citation type="journal article" date="2014" name="Int. J. Syst. Evol. Microbiol.">
        <title>Complete genome sequence of Corynebacterium casei LMG S-19264T (=DSM 44701T), isolated from a smear-ripened cheese.</title>
        <authorList>
            <consortium name="US DOE Joint Genome Institute (JGI-PGF)"/>
            <person name="Walter F."/>
            <person name="Albersmeier A."/>
            <person name="Kalinowski J."/>
            <person name="Ruckert C."/>
        </authorList>
    </citation>
    <scope>NUCLEOTIDE SEQUENCE</scope>
    <source>
        <strain evidence="3">CCM 7664</strain>
    </source>
</reference>
<dbReference type="NCBIfam" id="NF004796">
    <property type="entry name" value="PRK06144.1"/>
    <property type="match status" value="1"/>
</dbReference>
<sequence>MSEQDNTQGSVHLTIVDGIAAVVFDRPQARNAMTWTMYEQLGEICERLRGERAVRAVTFRGVGGEAFVAGTDIAQFRDFRSGEDGIAYERTVNERIAQVESLPMPTLAIVEGWATGGGLAIATACDFRIATPDARFGLPIARTLGNCISMANMARVMAAFGINRAKRMLLLAENLPADELLAAGYLTAVVPPAELEATAASLCSKLAAHAPITMRASKEAISRLIQSDLPDGSDLIRACYGSRDFHEGIEAFLAKRRPAWSGE</sequence>
<name>A0A8J3B051_9BURK</name>
<evidence type="ECO:0000313" key="4">
    <source>
        <dbReference type="Proteomes" id="UP000627205"/>
    </source>
</evidence>